<protein>
    <submittedName>
        <fullName evidence="4">Junctional adhesion molecule A</fullName>
    </submittedName>
</protein>
<reference evidence="4 5" key="1">
    <citation type="submission" date="2022-01" db="EMBL/GenBank/DDBJ databases">
        <title>A high-quality chromosome-level genome assembly of rohu carp, Labeo rohita.</title>
        <authorList>
            <person name="Arick M.A. II"/>
            <person name="Hsu C.-Y."/>
            <person name="Magbanua Z."/>
            <person name="Pechanova O."/>
            <person name="Grover C."/>
            <person name="Miller E."/>
            <person name="Thrash A."/>
            <person name="Ezzel L."/>
            <person name="Alam S."/>
            <person name="Benzie J."/>
            <person name="Hamilton M."/>
            <person name="Karsi A."/>
            <person name="Lawrence M.L."/>
            <person name="Peterson D.G."/>
        </authorList>
    </citation>
    <scope>NUCLEOTIDE SEQUENCE [LARGE SCALE GENOMIC DNA]</scope>
    <source>
        <strain evidence="5">BAU-BD-2019</strain>
        <tissue evidence="4">Blood</tissue>
    </source>
</reference>
<comment type="caution">
    <text evidence="4">The sequence shown here is derived from an EMBL/GenBank/DDBJ whole genome shotgun (WGS) entry which is preliminary data.</text>
</comment>
<evidence type="ECO:0000313" key="4">
    <source>
        <dbReference type="EMBL" id="KAI2646966.1"/>
    </source>
</evidence>
<dbReference type="PANTHER" id="PTHR21063">
    <property type="entry name" value="LFA-3"/>
    <property type="match status" value="1"/>
</dbReference>
<dbReference type="InterPro" id="IPR003599">
    <property type="entry name" value="Ig_sub"/>
</dbReference>
<keyword evidence="2" id="KW-0812">Transmembrane</keyword>
<feature type="compositionally biased region" description="Basic and acidic residues" evidence="1">
    <location>
        <begin position="307"/>
        <end position="323"/>
    </location>
</feature>
<dbReference type="InterPro" id="IPR013106">
    <property type="entry name" value="Ig_V-set"/>
</dbReference>
<feature type="domain" description="Immunoglobulin" evidence="3">
    <location>
        <begin position="47"/>
        <end position="149"/>
    </location>
</feature>
<name>A0ABQ8L9T7_LABRO</name>
<organism evidence="4 5">
    <name type="scientific">Labeo rohita</name>
    <name type="common">Indian major carp</name>
    <name type="synonym">Cyprinus rohita</name>
    <dbReference type="NCBI Taxonomy" id="84645"/>
    <lineage>
        <taxon>Eukaryota</taxon>
        <taxon>Metazoa</taxon>
        <taxon>Chordata</taxon>
        <taxon>Craniata</taxon>
        <taxon>Vertebrata</taxon>
        <taxon>Euteleostomi</taxon>
        <taxon>Actinopterygii</taxon>
        <taxon>Neopterygii</taxon>
        <taxon>Teleostei</taxon>
        <taxon>Ostariophysi</taxon>
        <taxon>Cypriniformes</taxon>
        <taxon>Cyprinidae</taxon>
        <taxon>Labeoninae</taxon>
        <taxon>Labeonini</taxon>
        <taxon>Labeo</taxon>
    </lineage>
</organism>
<sequence>MNVDETEQILGALLREQTLSAGERPIIVYHAIIFCTFHVASGVGSDEVLVSVMEEDSVIFHTGVVTNQQEDIKWYFNTTRIAQINGQFSFICTDVQCNKGTERFRDRLKLDHQTGSLTIMNITTMDSGVYELKIISSSSGEKIFNVNVKCIPAAEQEEVKTNKGESFTLDSSEIRKPNIVMTWYFNDALIAQIPGDSNKTFTDIQCKNIDEGFRARLELNQTGSLTIKHTRITDSGLYKLQINISDSSFSITRVKTFSVTVTGLSSAAVAGIVIAVFVLLVVAALIAGVFCCRLKRYKPAAQNEQAGTERDIHTLPNNVKDRQQTQNTSRLIKGGTNYRQARLAPYNIQQKNKRVGGRFRRPWPDRQFK</sequence>
<feature type="transmembrane region" description="Helical" evidence="2">
    <location>
        <begin position="267"/>
        <end position="292"/>
    </location>
</feature>
<gene>
    <name evidence="4" type="ORF">H4Q32_030700</name>
</gene>
<keyword evidence="2" id="KW-1133">Transmembrane helix</keyword>
<evidence type="ECO:0000256" key="2">
    <source>
        <dbReference type="SAM" id="Phobius"/>
    </source>
</evidence>
<dbReference type="Gene3D" id="2.60.40.10">
    <property type="entry name" value="Immunoglobulins"/>
    <property type="match status" value="2"/>
</dbReference>
<dbReference type="InterPro" id="IPR013783">
    <property type="entry name" value="Ig-like_fold"/>
</dbReference>
<feature type="domain" description="Immunoglobulin" evidence="3">
    <location>
        <begin position="156"/>
        <end position="262"/>
    </location>
</feature>
<dbReference type="PANTHER" id="PTHR21063:SF4">
    <property type="entry name" value="CD48 ANTIGEN-RELATED"/>
    <property type="match status" value="1"/>
</dbReference>
<keyword evidence="2" id="KW-0472">Membrane</keyword>
<dbReference type="SUPFAM" id="SSF48726">
    <property type="entry name" value="Immunoglobulin"/>
    <property type="match status" value="2"/>
</dbReference>
<dbReference type="InterPro" id="IPR036179">
    <property type="entry name" value="Ig-like_dom_sf"/>
</dbReference>
<dbReference type="SMART" id="SM00409">
    <property type="entry name" value="IG"/>
    <property type="match status" value="2"/>
</dbReference>
<dbReference type="Proteomes" id="UP000830375">
    <property type="component" value="Unassembled WGS sequence"/>
</dbReference>
<proteinExistence type="predicted"/>
<accession>A0ABQ8L9T7</accession>
<dbReference type="EMBL" id="JACTAM010000697">
    <property type="protein sequence ID" value="KAI2646966.1"/>
    <property type="molecule type" value="Genomic_DNA"/>
</dbReference>
<evidence type="ECO:0000256" key="1">
    <source>
        <dbReference type="SAM" id="MobiDB-lite"/>
    </source>
</evidence>
<feature type="region of interest" description="Disordered" evidence="1">
    <location>
        <begin position="303"/>
        <end position="332"/>
    </location>
</feature>
<evidence type="ECO:0000313" key="5">
    <source>
        <dbReference type="Proteomes" id="UP000830375"/>
    </source>
</evidence>
<dbReference type="Pfam" id="PF07686">
    <property type="entry name" value="V-set"/>
    <property type="match status" value="1"/>
</dbReference>
<keyword evidence="5" id="KW-1185">Reference proteome</keyword>
<evidence type="ECO:0000259" key="3">
    <source>
        <dbReference type="SMART" id="SM00409"/>
    </source>
</evidence>